<gene>
    <name evidence="1" type="ORF">HaLaN_14653</name>
</gene>
<comment type="caution">
    <text evidence="1">The sequence shown here is derived from an EMBL/GenBank/DDBJ whole genome shotgun (WGS) entry which is preliminary data.</text>
</comment>
<dbReference type="Gene3D" id="1.25.40.20">
    <property type="entry name" value="Ankyrin repeat-containing domain"/>
    <property type="match status" value="1"/>
</dbReference>
<keyword evidence="2" id="KW-1185">Reference proteome</keyword>
<protein>
    <recommendedName>
        <fullName evidence="3">ANK_REP_REGION domain-containing protein</fullName>
    </recommendedName>
</protein>
<feature type="non-terminal residue" evidence="1">
    <location>
        <position position="1"/>
    </location>
</feature>
<accession>A0A699ZGK4</accession>
<reference evidence="1 2" key="1">
    <citation type="submission" date="2020-02" db="EMBL/GenBank/DDBJ databases">
        <title>Draft genome sequence of Haematococcus lacustris strain NIES-144.</title>
        <authorList>
            <person name="Morimoto D."/>
            <person name="Nakagawa S."/>
            <person name="Yoshida T."/>
            <person name="Sawayama S."/>
        </authorList>
    </citation>
    <scope>NUCLEOTIDE SEQUENCE [LARGE SCALE GENOMIC DNA]</scope>
    <source>
        <strain evidence="1 2">NIES-144</strain>
    </source>
</reference>
<dbReference type="Pfam" id="PF00023">
    <property type="entry name" value="Ank"/>
    <property type="match status" value="1"/>
</dbReference>
<proteinExistence type="predicted"/>
<dbReference type="EMBL" id="BLLF01001224">
    <property type="protein sequence ID" value="GFH17928.1"/>
    <property type="molecule type" value="Genomic_DNA"/>
</dbReference>
<sequence length="67" mass="6781">CRLGAPEPCGLTPLMHLIQAGRCKEARLLLSRGDCCVNTRGPGPLGHSALMMAVMGGAAGGPPDLAL</sequence>
<dbReference type="InterPro" id="IPR036770">
    <property type="entry name" value="Ankyrin_rpt-contain_sf"/>
</dbReference>
<name>A0A699ZGK4_HAELA</name>
<dbReference type="InterPro" id="IPR002110">
    <property type="entry name" value="Ankyrin_rpt"/>
</dbReference>
<feature type="non-terminal residue" evidence="1">
    <location>
        <position position="67"/>
    </location>
</feature>
<dbReference type="SUPFAM" id="SSF48403">
    <property type="entry name" value="Ankyrin repeat"/>
    <property type="match status" value="1"/>
</dbReference>
<evidence type="ECO:0000313" key="2">
    <source>
        <dbReference type="Proteomes" id="UP000485058"/>
    </source>
</evidence>
<dbReference type="Proteomes" id="UP000485058">
    <property type="component" value="Unassembled WGS sequence"/>
</dbReference>
<dbReference type="AlphaFoldDB" id="A0A699ZGK4"/>
<evidence type="ECO:0000313" key="1">
    <source>
        <dbReference type="EMBL" id="GFH17928.1"/>
    </source>
</evidence>
<organism evidence="1 2">
    <name type="scientific">Haematococcus lacustris</name>
    <name type="common">Green alga</name>
    <name type="synonym">Haematococcus pluvialis</name>
    <dbReference type="NCBI Taxonomy" id="44745"/>
    <lineage>
        <taxon>Eukaryota</taxon>
        <taxon>Viridiplantae</taxon>
        <taxon>Chlorophyta</taxon>
        <taxon>core chlorophytes</taxon>
        <taxon>Chlorophyceae</taxon>
        <taxon>CS clade</taxon>
        <taxon>Chlamydomonadales</taxon>
        <taxon>Haematococcaceae</taxon>
        <taxon>Haematococcus</taxon>
    </lineage>
</organism>
<evidence type="ECO:0008006" key="3">
    <source>
        <dbReference type="Google" id="ProtNLM"/>
    </source>
</evidence>